<keyword evidence="3" id="KW-1185">Reference proteome</keyword>
<evidence type="ECO:0000313" key="3">
    <source>
        <dbReference type="Proteomes" id="UP000297229"/>
    </source>
</evidence>
<feature type="region of interest" description="Disordered" evidence="1">
    <location>
        <begin position="1"/>
        <end position="26"/>
    </location>
</feature>
<dbReference type="AlphaFoldDB" id="A0A4Z1ICC9"/>
<feature type="compositionally biased region" description="Low complexity" evidence="1">
    <location>
        <begin position="118"/>
        <end position="137"/>
    </location>
</feature>
<sequence length="200" mass="22560">MSSTNSSPKTAPPSPEGRPETLEYKATWQRIFRSQLSSRLHDLLNSDTQPPLPKWRTRAELYHRAGLESPWMSPTPSTTETRSPNMSSSSPQNDIRSSTLSSPQSDPSQAEKTDRVASLISSPLPLPSNNTISNPNLRRGNQKRDPILSISHNLRRNRKCTKHPNAPQGITKSRLRELPSRRRTHRMVLRSTTMGHRKNG</sequence>
<organism evidence="2 3">
    <name type="scientific">Botrytis elliptica</name>
    <dbReference type="NCBI Taxonomy" id="278938"/>
    <lineage>
        <taxon>Eukaryota</taxon>
        <taxon>Fungi</taxon>
        <taxon>Dikarya</taxon>
        <taxon>Ascomycota</taxon>
        <taxon>Pezizomycotina</taxon>
        <taxon>Leotiomycetes</taxon>
        <taxon>Helotiales</taxon>
        <taxon>Sclerotiniaceae</taxon>
        <taxon>Botrytis</taxon>
    </lineage>
</organism>
<feature type="compositionally biased region" description="Low complexity" evidence="1">
    <location>
        <begin position="74"/>
        <end position="84"/>
    </location>
</feature>
<feature type="compositionally biased region" description="Low complexity" evidence="1">
    <location>
        <begin position="97"/>
        <end position="108"/>
    </location>
</feature>
<evidence type="ECO:0000256" key="1">
    <source>
        <dbReference type="SAM" id="MobiDB-lite"/>
    </source>
</evidence>
<protein>
    <submittedName>
        <fullName evidence="2">Uncharacterized protein</fullName>
    </submittedName>
</protein>
<feature type="compositionally biased region" description="Polar residues" evidence="1">
    <location>
        <begin position="85"/>
        <end position="96"/>
    </location>
</feature>
<feature type="region of interest" description="Disordered" evidence="1">
    <location>
        <begin position="66"/>
        <end position="144"/>
    </location>
</feature>
<dbReference type="EMBL" id="PQXM01001250">
    <property type="protein sequence ID" value="TGO59299.1"/>
    <property type="molecule type" value="Genomic_DNA"/>
</dbReference>
<gene>
    <name evidence="2" type="ORF">BELL_1252g00010</name>
</gene>
<dbReference type="Proteomes" id="UP000297229">
    <property type="component" value="Unassembled WGS sequence"/>
</dbReference>
<accession>A0A4Z1ICC9</accession>
<proteinExistence type="predicted"/>
<comment type="caution">
    <text evidence="2">The sequence shown here is derived from an EMBL/GenBank/DDBJ whole genome shotgun (WGS) entry which is preliminary data.</text>
</comment>
<name>A0A4Z1ICC9_9HELO</name>
<evidence type="ECO:0000313" key="2">
    <source>
        <dbReference type="EMBL" id="TGO59299.1"/>
    </source>
</evidence>
<reference evidence="2 3" key="1">
    <citation type="submission" date="2017-12" db="EMBL/GenBank/DDBJ databases">
        <title>Comparative genomics of Botrytis spp.</title>
        <authorList>
            <person name="Valero-Jimenez C.A."/>
            <person name="Tapia P."/>
            <person name="Veloso J."/>
            <person name="Silva-Moreno E."/>
            <person name="Staats M."/>
            <person name="Valdes J.H."/>
            <person name="Van Kan J.A.L."/>
        </authorList>
    </citation>
    <scope>NUCLEOTIDE SEQUENCE [LARGE SCALE GENOMIC DNA]</scope>
    <source>
        <strain evidence="2 3">Be9601</strain>
    </source>
</reference>